<name>A0A2V3VX11_9BACI</name>
<dbReference type="InterPro" id="IPR038705">
    <property type="entry name" value="YabP_sf"/>
</dbReference>
<gene>
    <name evidence="1" type="ORF">DFR56_10746</name>
</gene>
<dbReference type="Pfam" id="PF07873">
    <property type="entry name" value="YabP"/>
    <property type="match status" value="1"/>
</dbReference>
<dbReference type="Gene3D" id="2.60.40.2000">
    <property type="match status" value="1"/>
</dbReference>
<keyword evidence="2" id="KW-1185">Reference proteome</keyword>
<protein>
    <submittedName>
        <fullName evidence="1">Sporulation protein YqfC</fullName>
    </submittedName>
</protein>
<dbReference type="Proteomes" id="UP000247978">
    <property type="component" value="Unassembled WGS sequence"/>
</dbReference>
<dbReference type="AlphaFoldDB" id="A0A2V3VX11"/>
<sequence length="91" mass="10493">MRSIKRMIKPLINNQLTLPSELLDLPTVTITGNKQIAIEQHYKLISFSTNEIKLQCEKGIIQINGQTLTIKMMYAREIILEGVIEKIIFHQ</sequence>
<dbReference type="RefSeq" id="WP_158525603.1">
    <property type="nucleotide sequence ID" value="NZ_JADIJL010000012.1"/>
</dbReference>
<dbReference type="InterPro" id="IPR022476">
    <property type="entry name" value="Spore_YabP/YqfC"/>
</dbReference>
<dbReference type="OrthoDB" id="2989236at2"/>
<accession>A0A2V3VX11</accession>
<dbReference type="EMBL" id="QJJQ01000007">
    <property type="protein sequence ID" value="PXW86527.1"/>
    <property type="molecule type" value="Genomic_DNA"/>
</dbReference>
<comment type="caution">
    <text evidence="1">The sequence shown here is derived from an EMBL/GenBank/DDBJ whole genome shotgun (WGS) entry which is preliminary data.</text>
</comment>
<reference evidence="1 2" key="1">
    <citation type="submission" date="2018-05" db="EMBL/GenBank/DDBJ databases">
        <title>Genomic Encyclopedia of Type Strains, Phase IV (KMG-IV): sequencing the most valuable type-strain genomes for metagenomic binning, comparative biology and taxonomic classification.</title>
        <authorList>
            <person name="Goeker M."/>
        </authorList>
    </citation>
    <scope>NUCLEOTIDE SEQUENCE [LARGE SCALE GENOMIC DNA]</scope>
    <source>
        <strain evidence="1 2">DSM 28556</strain>
    </source>
</reference>
<evidence type="ECO:0000313" key="1">
    <source>
        <dbReference type="EMBL" id="PXW86527.1"/>
    </source>
</evidence>
<evidence type="ECO:0000313" key="2">
    <source>
        <dbReference type="Proteomes" id="UP000247978"/>
    </source>
</evidence>
<proteinExistence type="predicted"/>
<organism evidence="1 2">
    <name type="scientific">Pseudogracilibacillus auburnensis</name>
    <dbReference type="NCBI Taxonomy" id="1494959"/>
    <lineage>
        <taxon>Bacteria</taxon>
        <taxon>Bacillati</taxon>
        <taxon>Bacillota</taxon>
        <taxon>Bacilli</taxon>
        <taxon>Bacillales</taxon>
        <taxon>Bacillaceae</taxon>
        <taxon>Pseudogracilibacillus</taxon>
    </lineage>
</organism>